<dbReference type="InterPro" id="IPR019937">
    <property type="entry name" value="Cycl-permuted_mutarotase"/>
</dbReference>
<dbReference type="RefSeq" id="WP_006305349.1">
    <property type="nucleotide sequence ID" value="NZ_GL892076.1"/>
</dbReference>
<keyword evidence="2" id="KW-0677">Repeat</keyword>
<dbReference type="Gene3D" id="2.120.10.80">
    <property type="entry name" value="Kelch-type beta propeller"/>
    <property type="match status" value="1"/>
</dbReference>
<evidence type="ECO:0000256" key="3">
    <source>
        <dbReference type="SAM" id="SignalP"/>
    </source>
</evidence>
<dbReference type="NCBIfam" id="TIGR03548">
    <property type="entry name" value="mutarot_permut"/>
    <property type="match status" value="1"/>
</dbReference>
<feature type="chain" id="PRO_5003327296" evidence="3">
    <location>
        <begin position="24"/>
        <end position="376"/>
    </location>
</feature>
<evidence type="ECO:0000313" key="5">
    <source>
        <dbReference type="Proteomes" id="UP000004067"/>
    </source>
</evidence>
<dbReference type="Proteomes" id="UP000004067">
    <property type="component" value="Unassembled WGS sequence"/>
</dbReference>
<dbReference type="eggNOG" id="COG3055">
    <property type="taxonomic scope" value="Bacteria"/>
</dbReference>
<dbReference type="PANTHER" id="PTHR45632">
    <property type="entry name" value="LD33804P"/>
    <property type="match status" value="1"/>
</dbReference>
<reference evidence="4 5" key="1">
    <citation type="submission" date="2011-04" db="EMBL/GenBank/DDBJ databases">
        <authorList>
            <person name="Muzny D."/>
            <person name="Qin X."/>
            <person name="Deng J."/>
            <person name="Jiang H."/>
            <person name="Liu Y."/>
            <person name="Qu J."/>
            <person name="Song X.-Z."/>
            <person name="Zhang L."/>
            <person name="Thornton R."/>
            <person name="Coyle M."/>
            <person name="Francisco L."/>
            <person name="Jackson L."/>
            <person name="Javaid M."/>
            <person name="Korchina V."/>
            <person name="Kovar C."/>
            <person name="Mata R."/>
            <person name="Mathew T."/>
            <person name="Ngo R."/>
            <person name="Nguyen L."/>
            <person name="Nguyen N."/>
            <person name="Okwuonu G."/>
            <person name="Ongeri F."/>
            <person name="Pham C."/>
            <person name="Simmons D."/>
            <person name="Wilczek-Boney K."/>
            <person name="Hale W."/>
            <person name="Jakkamsetti A."/>
            <person name="Pham P."/>
            <person name="Ruth R."/>
            <person name="San Lucas F."/>
            <person name="Warren J."/>
            <person name="Zhang J."/>
            <person name="Zhao Z."/>
            <person name="Zhou C."/>
            <person name="Zhu D."/>
            <person name="Lee S."/>
            <person name="Bess C."/>
            <person name="Blankenburg K."/>
            <person name="Forbes L."/>
            <person name="Fu Q."/>
            <person name="Gubbala S."/>
            <person name="Hirani K."/>
            <person name="Jayaseelan J.C."/>
            <person name="Lara F."/>
            <person name="Munidasa M."/>
            <person name="Palculict T."/>
            <person name="Patil S."/>
            <person name="Pu L.-L."/>
            <person name="Saada N."/>
            <person name="Tang L."/>
            <person name="Weissenberger G."/>
            <person name="Zhu Y."/>
            <person name="Hemphill L."/>
            <person name="Shang Y."/>
            <person name="Youmans B."/>
            <person name="Ayvaz T."/>
            <person name="Ross M."/>
            <person name="Santibanez J."/>
            <person name="Aqrawi P."/>
            <person name="Gross S."/>
            <person name="Joshi V."/>
            <person name="Fowler G."/>
            <person name="Nazareth L."/>
            <person name="Reid J."/>
            <person name="Worley K."/>
            <person name="Petrosino J."/>
            <person name="Highlander S."/>
            <person name="Gibbs R."/>
        </authorList>
    </citation>
    <scope>NUCLEOTIDE SEQUENCE [LARGE SCALE GENOMIC DNA]</scope>
    <source>
        <strain evidence="4 5">DSM 2778</strain>
    </source>
</reference>
<dbReference type="InterPro" id="IPR015915">
    <property type="entry name" value="Kelch-typ_b-propeller"/>
</dbReference>
<name>F5RJT7_9FIRM</name>
<gene>
    <name evidence="4" type="ORF">HMPREF9081_0508</name>
</gene>
<dbReference type="AlphaFoldDB" id="F5RJT7"/>
<dbReference type="STRING" id="888060.HMPREF9081_0508"/>
<dbReference type="HOGENOM" id="CLU_054027_0_0_9"/>
<comment type="caution">
    <text evidence="4">The sequence shown here is derived from an EMBL/GenBank/DDBJ whole genome shotgun (WGS) entry which is preliminary data.</text>
</comment>
<feature type="signal peptide" evidence="3">
    <location>
        <begin position="1"/>
        <end position="23"/>
    </location>
</feature>
<dbReference type="Pfam" id="PF24996">
    <property type="entry name" value="NANM"/>
    <property type="match status" value="1"/>
</dbReference>
<dbReference type="InterPro" id="IPR056734">
    <property type="entry name" value="NANM"/>
</dbReference>
<sequence length="376" mass="39671">MTRSFRHAALAALIALAPLTAAAAPAEVGTPAIAWQSVGTLSPAAGYAENIGVAGLVQGTFGDCIIVGGGANFPDGGPLTGGAKVTYPDIYVLRATAAGLTEADHAQMPYPVGYGVSVTTPDGVLYFGGSTDETGARAVTRLTAPNGKLHTETLPALPFALQNGVAAYDKGTVYLGGGKQDGTLSKKFYTYDVRTGALTALPDFPGEAREQSVAEFLGGRLYVFSGGANVAYTDGYAYDPKTRAWTEVKGPNVDGTPVSLLGARSVRLNADEMLVVGGFNHEIYNWAVSNLNTLQGEEKDAFRAHYFTMSPEDYHWNRDILVYNAKTDAWRTVGQLPFPAPCGEALVMAKGALYSISGEIKPGVRSPRLYRGIFVK</sequence>
<dbReference type="EMBL" id="AFHQ01000017">
    <property type="protein sequence ID" value="EGK61427.1"/>
    <property type="molecule type" value="Genomic_DNA"/>
</dbReference>
<dbReference type="SUPFAM" id="SSF117281">
    <property type="entry name" value="Kelch motif"/>
    <property type="match status" value="1"/>
</dbReference>
<keyword evidence="1" id="KW-0880">Kelch repeat</keyword>
<dbReference type="PANTHER" id="PTHR45632:SF3">
    <property type="entry name" value="KELCH-LIKE PROTEIN 32"/>
    <property type="match status" value="1"/>
</dbReference>
<keyword evidence="3" id="KW-0732">Signal</keyword>
<protein>
    <submittedName>
        <fullName evidence="4">Lipoprotein</fullName>
    </submittedName>
</protein>
<evidence type="ECO:0000313" key="4">
    <source>
        <dbReference type="EMBL" id="EGK61427.1"/>
    </source>
</evidence>
<dbReference type="OrthoDB" id="198899at2"/>
<keyword evidence="4" id="KW-0449">Lipoprotein</keyword>
<evidence type="ECO:0000256" key="2">
    <source>
        <dbReference type="ARBA" id="ARBA00022737"/>
    </source>
</evidence>
<organism evidence="4 5">
    <name type="scientific">Centipeda periodontii DSM 2778</name>
    <dbReference type="NCBI Taxonomy" id="888060"/>
    <lineage>
        <taxon>Bacteria</taxon>
        <taxon>Bacillati</taxon>
        <taxon>Bacillota</taxon>
        <taxon>Negativicutes</taxon>
        <taxon>Selenomonadales</taxon>
        <taxon>Selenomonadaceae</taxon>
        <taxon>Centipeda</taxon>
    </lineage>
</organism>
<keyword evidence="5" id="KW-1185">Reference proteome</keyword>
<accession>F5RJT7</accession>
<evidence type="ECO:0000256" key="1">
    <source>
        <dbReference type="ARBA" id="ARBA00022441"/>
    </source>
</evidence>
<proteinExistence type="predicted"/>